<keyword evidence="2" id="KW-0328">Glycosyltransferase</keyword>
<dbReference type="InterPro" id="IPR001173">
    <property type="entry name" value="Glyco_trans_2-like"/>
</dbReference>
<feature type="transmembrane region" description="Helical" evidence="4">
    <location>
        <begin position="20"/>
        <end position="41"/>
    </location>
</feature>
<gene>
    <name evidence="6" type="ORF">CLV37_109177</name>
</gene>
<dbReference type="Proteomes" id="UP000238083">
    <property type="component" value="Unassembled WGS sequence"/>
</dbReference>
<protein>
    <submittedName>
        <fullName evidence="6">Cellulose synthase/poly-beta-1,6-N-acetylglucosamine synthase-like glycosyltransferase</fullName>
    </submittedName>
</protein>
<feature type="domain" description="Glycosyltransferase 2-like" evidence="5">
    <location>
        <begin position="66"/>
        <end position="188"/>
    </location>
</feature>
<keyword evidence="4" id="KW-0472">Membrane</keyword>
<evidence type="ECO:0000256" key="3">
    <source>
        <dbReference type="ARBA" id="ARBA00022679"/>
    </source>
</evidence>
<evidence type="ECO:0000256" key="1">
    <source>
        <dbReference type="ARBA" id="ARBA00006739"/>
    </source>
</evidence>
<keyword evidence="4" id="KW-0812">Transmembrane</keyword>
<evidence type="ECO:0000256" key="4">
    <source>
        <dbReference type="SAM" id="Phobius"/>
    </source>
</evidence>
<evidence type="ECO:0000313" key="7">
    <source>
        <dbReference type="Proteomes" id="UP000238083"/>
    </source>
</evidence>
<dbReference type="GO" id="GO:0016757">
    <property type="term" value="F:glycosyltransferase activity"/>
    <property type="evidence" value="ECO:0007669"/>
    <property type="project" value="UniProtKB-KW"/>
</dbReference>
<evidence type="ECO:0000313" key="6">
    <source>
        <dbReference type="EMBL" id="PRY12989.1"/>
    </source>
</evidence>
<comment type="caution">
    <text evidence="6">The sequence shown here is derived from an EMBL/GenBank/DDBJ whole genome shotgun (WGS) entry which is preliminary data.</text>
</comment>
<dbReference type="InterPro" id="IPR029044">
    <property type="entry name" value="Nucleotide-diphossugar_trans"/>
</dbReference>
<proteinExistence type="inferred from homology"/>
<dbReference type="EMBL" id="PVZF01000009">
    <property type="protein sequence ID" value="PRY12989.1"/>
    <property type="molecule type" value="Genomic_DNA"/>
</dbReference>
<dbReference type="CDD" id="cd06439">
    <property type="entry name" value="CESA_like_1"/>
    <property type="match status" value="1"/>
</dbReference>
<dbReference type="PANTHER" id="PTHR43630">
    <property type="entry name" value="POLY-BETA-1,6-N-ACETYL-D-GLUCOSAMINE SYNTHASE"/>
    <property type="match status" value="1"/>
</dbReference>
<sequence length="443" mass="46228">MAMPVRTTSSAGDRSPGRVSTAVALGCLAVTAYTHVGYPVLVRLAARYRGQAAADDGTDAVLPTLTVVVPAHDEEEFIGRKIEDTLAQGYPAHLLEVLVVDDGSQDGTADVVRAAVAAGAPVRLVQQAVRGGKSSALNRGVREAGGEVVVFTDANGSLVPGSLRAIVAPFLDPRVAVVSGAKKPVGAGAHGEGESTYQRLESGLKTAESAFGAVVGADGGIFAVRRSTYKPIPPGVYADDYWIPLAALEQGHRVAHVSRACAVEAVSLTKRDDFERRTRISAGIWQGTVAKARLADPRRGWVALAFVSHRVLRTAVVPPLLVVAFGASARAARRSVPMRVLWGAQVLGWSAAGVGAVTNSRSLALPYQFALVNVAAVRGGLRQLLGRQSGLWKQTSRGAWSAPGAVDQPQASTEHVVIDLTAAEQASARTGLAQEETVDAPVR</sequence>
<evidence type="ECO:0000256" key="2">
    <source>
        <dbReference type="ARBA" id="ARBA00022676"/>
    </source>
</evidence>
<dbReference type="AlphaFoldDB" id="A0A2T0R135"/>
<dbReference type="Gene3D" id="3.90.550.10">
    <property type="entry name" value="Spore Coat Polysaccharide Biosynthesis Protein SpsA, Chain A"/>
    <property type="match status" value="1"/>
</dbReference>
<name>A0A2T0R135_9ACTN</name>
<keyword evidence="3 6" id="KW-0808">Transferase</keyword>
<organism evidence="6 7">
    <name type="scientific">Kineococcus rhizosphaerae</name>
    <dbReference type="NCBI Taxonomy" id="559628"/>
    <lineage>
        <taxon>Bacteria</taxon>
        <taxon>Bacillati</taxon>
        <taxon>Actinomycetota</taxon>
        <taxon>Actinomycetes</taxon>
        <taxon>Kineosporiales</taxon>
        <taxon>Kineosporiaceae</taxon>
        <taxon>Kineococcus</taxon>
    </lineage>
</organism>
<reference evidence="6 7" key="1">
    <citation type="submission" date="2018-03" db="EMBL/GenBank/DDBJ databases">
        <title>Genomic Encyclopedia of Archaeal and Bacterial Type Strains, Phase II (KMG-II): from individual species to whole genera.</title>
        <authorList>
            <person name="Goeker M."/>
        </authorList>
    </citation>
    <scope>NUCLEOTIDE SEQUENCE [LARGE SCALE GENOMIC DNA]</scope>
    <source>
        <strain evidence="6 7">DSM 19711</strain>
    </source>
</reference>
<dbReference type="Pfam" id="PF00535">
    <property type="entry name" value="Glycos_transf_2"/>
    <property type="match status" value="1"/>
</dbReference>
<dbReference type="SUPFAM" id="SSF53448">
    <property type="entry name" value="Nucleotide-diphospho-sugar transferases"/>
    <property type="match status" value="1"/>
</dbReference>
<accession>A0A2T0R135</accession>
<dbReference type="PANTHER" id="PTHR43630:SF1">
    <property type="entry name" value="POLY-BETA-1,6-N-ACETYL-D-GLUCOSAMINE SYNTHASE"/>
    <property type="match status" value="1"/>
</dbReference>
<comment type="similarity">
    <text evidence="1">Belongs to the glycosyltransferase 2 family.</text>
</comment>
<keyword evidence="4" id="KW-1133">Transmembrane helix</keyword>
<evidence type="ECO:0000259" key="5">
    <source>
        <dbReference type="Pfam" id="PF00535"/>
    </source>
</evidence>
<keyword evidence="7" id="KW-1185">Reference proteome</keyword>